<evidence type="ECO:0000256" key="4">
    <source>
        <dbReference type="ARBA" id="ARBA00008661"/>
    </source>
</evidence>
<comment type="caution">
    <text evidence="15">The sequence shown here is derived from an EMBL/GenBank/DDBJ whole genome shotgun (WGS) entry which is preliminary data.</text>
</comment>
<name>A0AAD3SR26_NEPGR</name>
<evidence type="ECO:0000256" key="12">
    <source>
        <dbReference type="ARBA" id="ARBA00023211"/>
    </source>
</evidence>
<keyword evidence="6" id="KW-0808">Transferase</keyword>
<keyword evidence="10" id="KW-0333">Golgi apparatus</keyword>
<sequence>MKRAKFETVVSVNKLRSLQLFMGFGFVYFFLITTQLPLLFKSFSAEKQHPKSFVLNPNVKTSNLLSNLAFVDQKTDNSSFYRSAIGAWRAGAKLWAQLQEQPQKIHFQSRLGNHTTSCPREIAVAGDEFLRRNRIMMLPCGLTPGSHVTVVAKPRAAHSQREPTISGMQDAVMMSQFMLELRKVTVDDGEEPPRILHFNPRIKGDWSGRPVIETNSCYRRQWGTPVRCEGRASLVDVETVDGQVKCEHWLRDDDDSLDASKAIWWLKKLIRPIKRVAVHWPYPFSEDKFFVLTISAGFEGFHMSVDGRHVTSFAYRTGFDLEDATGLHLYGDIDVHSMYAASLPILDPSFARQTYLEISPEWQAPPFPEGPVVLFIGILSAGDHFAERMAVRKSWLQHPLIRSSTVLARFFVALHEREDVNRELKKEAEIFGDIVIVPYLDKYSLVVLKTLAICEYGVMTASAKFIMKCDDDTFVRVDEIVKEAKRVHSDKSFFLGKMNFYHKPLRKGKWAVTYEEWPEDYYPPYSDGPGYIVSSDIARFTITQFEEGKLRLFKMEDVSMGLWVQQFRKTRRVEYLHDSRFCQFGCVDGYFTAHYQSPKQMICLWDKLRNEGKPRCCNLR</sequence>
<dbReference type="Proteomes" id="UP001279734">
    <property type="component" value="Unassembled WGS sequence"/>
</dbReference>
<dbReference type="PANTHER" id="PTHR11214">
    <property type="entry name" value="BETA-1,3-N-ACETYLGLUCOSAMINYLTRANSFERASE"/>
    <property type="match status" value="1"/>
</dbReference>
<evidence type="ECO:0000256" key="11">
    <source>
        <dbReference type="ARBA" id="ARBA00023136"/>
    </source>
</evidence>
<feature type="transmembrane region" description="Helical" evidence="13">
    <location>
        <begin position="20"/>
        <end position="40"/>
    </location>
</feature>
<dbReference type="InterPro" id="IPR002659">
    <property type="entry name" value="Glyco_trans_31"/>
</dbReference>
<evidence type="ECO:0000313" key="15">
    <source>
        <dbReference type="EMBL" id="GMH15340.1"/>
    </source>
</evidence>
<evidence type="ECO:0000256" key="8">
    <source>
        <dbReference type="ARBA" id="ARBA00022968"/>
    </source>
</evidence>
<dbReference type="Gene3D" id="2.60.120.200">
    <property type="match status" value="1"/>
</dbReference>
<dbReference type="Gene3D" id="3.90.550.50">
    <property type="match status" value="1"/>
</dbReference>
<evidence type="ECO:0000256" key="13">
    <source>
        <dbReference type="SAM" id="Phobius"/>
    </source>
</evidence>
<evidence type="ECO:0000259" key="14">
    <source>
        <dbReference type="PROSITE" id="PS51304"/>
    </source>
</evidence>
<keyword evidence="12" id="KW-0464">Manganese</keyword>
<dbReference type="SUPFAM" id="SSF49899">
    <property type="entry name" value="Concanavalin A-like lectins/glucanases"/>
    <property type="match status" value="1"/>
</dbReference>
<keyword evidence="5" id="KW-0328">Glycosyltransferase</keyword>
<dbReference type="GO" id="GO:1901137">
    <property type="term" value="P:carbohydrate derivative biosynthetic process"/>
    <property type="evidence" value="ECO:0007669"/>
    <property type="project" value="UniProtKB-ARBA"/>
</dbReference>
<keyword evidence="11 13" id="KW-0472">Membrane</keyword>
<evidence type="ECO:0000256" key="2">
    <source>
        <dbReference type="ARBA" id="ARBA00004323"/>
    </source>
</evidence>
<dbReference type="AlphaFoldDB" id="A0AAD3SR26"/>
<keyword evidence="7 13" id="KW-0812">Transmembrane</keyword>
<evidence type="ECO:0000313" key="16">
    <source>
        <dbReference type="Proteomes" id="UP001279734"/>
    </source>
</evidence>
<organism evidence="15 16">
    <name type="scientific">Nepenthes gracilis</name>
    <name type="common">Slender pitcher plant</name>
    <dbReference type="NCBI Taxonomy" id="150966"/>
    <lineage>
        <taxon>Eukaryota</taxon>
        <taxon>Viridiplantae</taxon>
        <taxon>Streptophyta</taxon>
        <taxon>Embryophyta</taxon>
        <taxon>Tracheophyta</taxon>
        <taxon>Spermatophyta</taxon>
        <taxon>Magnoliopsida</taxon>
        <taxon>eudicotyledons</taxon>
        <taxon>Gunneridae</taxon>
        <taxon>Pentapetalae</taxon>
        <taxon>Caryophyllales</taxon>
        <taxon>Nepenthaceae</taxon>
        <taxon>Nepenthes</taxon>
    </lineage>
</organism>
<reference evidence="15" key="1">
    <citation type="submission" date="2023-05" db="EMBL/GenBank/DDBJ databases">
        <title>Nepenthes gracilis genome sequencing.</title>
        <authorList>
            <person name="Fukushima K."/>
        </authorList>
    </citation>
    <scope>NUCLEOTIDE SEQUENCE</scope>
    <source>
        <strain evidence="15">SING2019-196</strain>
    </source>
</reference>
<dbReference type="Pfam" id="PF01762">
    <property type="entry name" value="Galactosyl_T"/>
    <property type="match status" value="1"/>
</dbReference>
<evidence type="ECO:0000256" key="9">
    <source>
        <dbReference type="ARBA" id="ARBA00022989"/>
    </source>
</evidence>
<dbReference type="GO" id="GO:1990714">
    <property type="term" value="F:hydroxyproline O-galactosyltransferase activity"/>
    <property type="evidence" value="ECO:0007669"/>
    <property type="project" value="TreeGrafter"/>
</dbReference>
<dbReference type="CDD" id="cd00070">
    <property type="entry name" value="GLECT"/>
    <property type="match status" value="1"/>
</dbReference>
<evidence type="ECO:0000256" key="3">
    <source>
        <dbReference type="ARBA" id="ARBA00004922"/>
    </source>
</evidence>
<comment type="cofactor">
    <cofactor evidence="1">
        <name>Mn(2+)</name>
        <dbReference type="ChEBI" id="CHEBI:29035"/>
    </cofactor>
</comment>
<dbReference type="SMART" id="SM00908">
    <property type="entry name" value="Gal-bind_lectin"/>
    <property type="match status" value="1"/>
</dbReference>
<dbReference type="GO" id="GO:0030246">
    <property type="term" value="F:carbohydrate binding"/>
    <property type="evidence" value="ECO:0007669"/>
    <property type="project" value="InterPro"/>
</dbReference>
<dbReference type="FunFam" id="3.90.550.50:FF:000005">
    <property type="entry name" value="Hydroxyproline O-galactosyltransferase"/>
    <property type="match status" value="1"/>
</dbReference>
<evidence type="ECO:0000256" key="6">
    <source>
        <dbReference type="ARBA" id="ARBA00022679"/>
    </source>
</evidence>
<dbReference type="InterPro" id="IPR001079">
    <property type="entry name" value="Galectin_CRD"/>
</dbReference>
<evidence type="ECO:0000256" key="10">
    <source>
        <dbReference type="ARBA" id="ARBA00023034"/>
    </source>
</evidence>
<dbReference type="EMBL" id="BSYO01000015">
    <property type="protein sequence ID" value="GMH15340.1"/>
    <property type="molecule type" value="Genomic_DNA"/>
</dbReference>
<evidence type="ECO:0000256" key="7">
    <source>
        <dbReference type="ARBA" id="ARBA00022692"/>
    </source>
</evidence>
<keyword evidence="9 13" id="KW-1133">Transmembrane helix</keyword>
<comment type="pathway">
    <text evidence="3">Protein modification; protein glycosylation.</text>
</comment>
<keyword evidence="16" id="KW-1185">Reference proteome</keyword>
<dbReference type="PANTHER" id="PTHR11214:SF286">
    <property type="entry name" value="HYDROXYPROLINE O-GALACTOSYLTRANSFERASE GALT4"/>
    <property type="match status" value="1"/>
</dbReference>
<feature type="domain" description="Galectin" evidence="14">
    <location>
        <begin position="134"/>
        <end position="341"/>
    </location>
</feature>
<protein>
    <recommendedName>
        <fullName evidence="14">Galectin domain-containing protein</fullName>
    </recommendedName>
</protein>
<dbReference type="Pfam" id="PF00337">
    <property type="entry name" value="Gal-bind_lectin"/>
    <property type="match status" value="1"/>
</dbReference>
<gene>
    <name evidence="15" type="ORF">Nepgr_017181</name>
</gene>
<dbReference type="PROSITE" id="PS51304">
    <property type="entry name" value="GALECTIN"/>
    <property type="match status" value="1"/>
</dbReference>
<evidence type="ECO:0000256" key="5">
    <source>
        <dbReference type="ARBA" id="ARBA00022676"/>
    </source>
</evidence>
<dbReference type="GO" id="GO:0000139">
    <property type="term" value="C:Golgi membrane"/>
    <property type="evidence" value="ECO:0007669"/>
    <property type="project" value="UniProtKB-SubCell"/>
</dbReference>
<keyword evidence="8" id="KW-0735">Signal-anchor</keyword>
<dbReference type="InterPro" id="IPR013320">
    <property type="entry name" value="ConA-like_dom_sf"/>
</dbReference>
<evidence type="ECO:0000256" key="1">
    <source>
        <dbReference type="ARBA" id="ARBA00001936"/>
    </source>
</evidence>
<comment type="subcellular location">
    <subcellularLocation>
        <location evidence="2">Golgi apparatus membrane</location>
        <topology evidence="2">Single-pass type II membrane protein</topology>
    </subcellularLocation>
</comment>
<accession>A0AAD3SR26</accession>
<proteinExistence type="inferred from homology"/>
<comment type="similarity">
    <text evidence="4">Belongs to the glycosyltransferase 31 family.</text>
</comment>